<dbReference type="PATRIC" id="fig|1527444.3.peg.1167"/>
<keyword evidence="6" id="KW-0687">Ribonucleoprotein</keyword>
<dbReference type="PROSITE" id="PS51186">
    <property type="entry name" value="GNAT"/>
    <property type="match status" value="1"/>
</dbReference>
<dbReference type="SUPFAM" id="SSF55729">
    <property type="entry name" value="Acyl-CoA N-acyltransferases (Nat)"/>
    <property type="match status" value="1"/>
</dbReference>
<organism evidence="6 7">
    <name type="scientific">Candidatus Atelocyanobacterium thalassa isolate SIO64986</name>
    <dbReference type="NCBI Taxonomy" id="1527444"/>
    <lineage>
        <taxon>Bacteria</taxon>
        <taxon>Bacillati</taxon>
        <taxon>Cyanobacteriota</taxon>
        <taxon>Cyanophyceae</taxon>
        <taxon>Oscillatoriophycideae</taxon>
        <taxon>Chroococcales</taxon>
        <taxon>Aphanothecaceae</taxon>
        <taxon>Candidatus Atelocyanobacterium</taxon>
        <taxon>Candidatus Atelocyanobacterium thalassae</taxon>
    </lineage>
</organism>
<dbReference type="PANTHER" id="PTHR43420">
    <property type="entry name" value="ACETYLTRANSFERASE"/>
    <property type="match status" value="1"/>
</dbReference>
<evidence type="ECO:0000256" key="2">
    <source>
        <dbReference type="ARBA" id="ARBA00022490"/>
    </source>
</evidence>
<accession>A0A086CFK4</accession>
<evidence type="ECO:0000256" key="1">
    <source>
        <dbReference type="ARBA" id="ARBA00005395"/>
    </source>
</evidence>
<evidence type="ECO:0000256" key="4">
    <source>
        <dbReference type="ARBA" id="ARBA00023315"/>
    </source>
</evidence>
<dbReference type="AlphaFoldDB" id="A0A086CFK4"/>
<dbReference type="STRING" id="1527444.ucyna2_01221"/>
<dbReference type="EC" id="2.3.1.128" evidence="6"/>
<dbReference type="PANTHER" id="PTHR43420:SF44">
    <property type="entry name" value="ACETYLTRANSFERASE YPEA"/>
    <property type="match status" value="1"/>
</dbReference>
<keyword evidence="2" id="KW-0963">Cytoplasm</keyword>
<evidence type="ECO:0000313" key="7">
    <source>
        <dbReference type="Proteomes" id="UP000028922"/>
    </source>
</evidence>
<dbReference type="InterPro" id="IPR006464">
    <property type="entry name" value="AcTrfase_RimI/Ard1"/>
</dbReference>
<keyword evidence="6" id="KW-0689">Ribosomal protein</keyword>
<evidence type="ECO:0000259" key="5">
    <source>
        <dbReference type="PROSITE" id="PS51186"/>
    </source>
</evidence>
<gene>
    <name evidence="6" type="ORF">ucyna2_01221</name>
</gene>
<name>A0A086CFK4_9CHRO</name>
<dbReference type="Pfam" id="PF00583">
    <property type="entry name" value="Acetyltransf_1"/>
    <property type="match status" value="1"/>
</dbReference>
<feature type="domain" description="N-acetyltransferase" evidence="5">
    <location>
        <begin position="1"/>
        <end position="152"/>
    </location>
</feature>
<dbReference type="EMBL" id="JPSP01000020">
    <property type="protein sequence ID" value="KFF40968.1"/>
    <property type="molecule type" value="Genomic_DNA"/>
</dbReference>
<evidence type="ECO:0000256" key="3">
    <source>
        <dbReference type="ARBA" id="ARBA00022679"/>
    </source>
</evidence>
<dbReference type="eggNOG" id="COG0456">
    <property type="taxonomic scope" value="Bacteria"/>
</dbReference>
<keyword evidence="3 6" id="KW-0808">Transferase</keyword>
<evidence type="ECO:0000313" key="6">
    <source>
        <dbReference type="EMBL" id="KFF40968.1"/>
    </source>
</evidence>
<sequence>MMYASLKLSIPQNDKINELVSLDKICLGGLWTIDNYARELQSPNSHFLVLSTNSTNSIIGCGCFWRILEEAHITLLMIDPKYQGQGLGQLLLYSLLKDAVSSQLEHATLEVRASNRSAICLYEKFGFKIAGRRKEYYKKTKEDALIFWKSDLNHPIFQKELSFWKKLIHRRLIDNCYLPPDLISY</sequence>
<comment type="caution">
    <text evidence="6">The sequence shown here is derived from an EMBL/GenBank/DDBJ whole genome shotgun (WGS) entry which is preliminary data.</text>
</comment>
<dbReference type="Gene3D" id="3.40.630.30">
    <property type="match status" value="1"/>
</dbReference>
<dbReference type="Proteomes" id="UP000028922">
    <property type="component" value="Unassembled WGS sequence"/>
</dbReference>
<dbReference type="GO" id="GO:0005840">
    <property type="term" value="C:ribosome"/>
    <property type="evidence" value="ECO:0007669"/>
    <property type="project" value="UniProtKB-KW"/>
</dbReference>
<keyword evidence="4 6" id="KW-0012">Acyltransferase</keyword>
<dbReference type="InterPro" id="IPR016181">
    <property type="entry name" value="Acyl_CoA_acyltransferase"/>
</dbReference>
<dbReference type="GO" id="GO:0008080">
    <property type="term" value="F:N-acetyltransferase activity"/>
    <property type="evidence" value="ECO:0007669"/>
    <property type="project" value="InterPro"/>
</dbReference>
<comment type="similarity">
    <text evidence="1">Belongs to the acetyltransferase family. RimI subfamily.</text>
</comment>
<proteinExistence type="inferred from homology"/>
<dbReference type="NCBIfam" id="TIGR01575">
    <property type="entry name" value="rimI"/>
    <property type="match status" value="1"/>
</dbReference>
<protein>
    <submittedName>
        <fullName evidence="6">(SSU ribosomal protein S18P)-alanine acetyltransferase</fullName>
        <ecNumber evidence="6">2.3.1.128</ecNumber>
    </submittedName>
</protein>
<reference evidence="6 7" key="1">
    <citation type="submission" date="2014-08" db="EMBL/GenBank/DDBJ databases">
        <title>Comparative genomics reveals surprising divergence of two closely related strains of uncultivated UCYN-A cyanobacteria.</title>
        <authorList>
            <person name="Bombar D."/>
            <person name="Heller P."/>
            <person name="Sanchez-Baracaldo P."/>
            <person name="Carter B.J."/>
            <person name="Zert J.P."/>
        </authorList>
    </citation>
    <scope>NUCLEOTIDE SEQUENCE [LARGE SCALE GENOMIC DNA]</scope>
</reference>
<dbReference type="InterPro" id="IPR000182">
    <property type="entry name" value="GNAT_dom"/>
</dbReference>
<dbReference type="InterPro" id="IPR050680">
    <property type="entry name" value="YpeA/RimI_acetyltransf"/>
</dbReference>